<accession>A0A7Y2NXY7</accession>
<protein>
    <submittedName>
        <fullName evidence="1">Uncharacterized protein</fullName>
    </submittedName>
</protein>
<reference evidence="1 2" key="1">
    <citation type="submission" date="2020-04" db="EMBL/GenBank/DDBJ databases">
        <title>Massilia sp. nov., a cold adapted bacteria isolated from Arctic soil.</title>
        <authorList>
            <person name="Son J."/>
            <person name="Ka J.-O."/>
        </authorList>
    </citation>
    <scope>NUCLEOTIDE SEQUENCE [LARGE SCALE GENOMIC DNA]</scope>
    <source>
        <strain evidence="1 2">ML15P13</strain>
    </source>
</reference>
<dbReference type="AlphaFoldDB" id="A0A7Y2NXY7"/>
<sequence length="100" mass="11256">MTAIPGIVREIIAARSDVGFGRAHFFRYGDWSLDFEVIYHFKSPDYILHMDASRTSCCRSIAPSSARKSSLRIRSRWCASPEPAIRPAAGRRCRPEAAAR</sequence>
<organism evidence="1 2">
    <name type="scientific">Telluria aromaticivorans</name>
    <dbReference type="NCBI Taxonomy" id="2725995"/>
    <lineage>
        <taxon>Bacteria</taxon>
        <taxon>Pseudomonadati</taxon>
        <taxon>Pseudomonadota</taxon>
        <taxon>Betaproteobacteria</taxon>
        <taxon>Burkholderiales</taxon>
        <taxon>Oxalobacteraceae</taxon>
        <taxon>Telluria group</taxon>
        <taxon>Telluria</taxon>
    </lineage>
</organism>
<evidence type="ECO:0000313" key="1">
    <source>
        <dbReference type="EMBL" id="NNG21508.1"/>
    </source>
</evidence>
<comment type="caution">
    <text evidence="1">The sequence shown here is derived from an EMBL/GenBank/DDBJ whole genome shotgun (WGS) entry which is preliminary data.</text>
</comment>
<dbReference type="RefSeq" id="WP_171080019.1">
    <property type="nucleotide sequence ID" value="NZ_JABAIV010000001.1"/>
</dbReference>
<evidence type="ECO:0000313" key="2">
    <source>
        <dbReference type="Proteomes" id="UP000533905"/>
    </source>
</evidence>
<dbReference type="Proteomes" id="UP000533905">
    <property type="component" value="Unassembled WGS sequence"/>
</dbReference>
<dbReference type="EMBL" id="JABAIV010000001">
    <property type="protein sequence ID" value="NNG21508.1"/>
    <property type="molecule type" value="Genomic_DNA"/>
</dbReference>
<gene>
    <name evidence="1" type="ORF">HGB41_00620</name>
</gene>
<name>A0A7Y2NXY7_9BURK</name>
<keyword evidence="2" id="KW-1185">Reference proteome</keyword>
<proteinExistence type="predicted"/>